<reference evidence="5 6" key="1">
    <citation type="submission" date="2018-08" db="EMBL/GenBank/DDBJ databases">
        <title>A genome reference for cultivated species of the human gut microbiota.</title>
        <authorList>
            <person name="Zou Y."/>
            <person name="Xue W."/>
            <person name="Luo G."/>
        </authorList>
    </citation>
    <scope>NUCLEOTIDE SEQUENCE [LARGE SCALE GENOMIC DNA]</scope>
    <source>
        <strain evidence="3 5">AF14-32</strain>
        <strain evidence="4 6">AM27-17</strain>
    </source>
</reference>
<organism evidence="3 5">
    <name type="scientific">Bacteroides intestinalis</name>
    <dbReference type="NCBI Taxonomy" id="329854"/>
    <lineage>
        <taxon>Bacteria</taxon>
        <taxon>Pseudomonadati</taxon>
        <taxon>Bacteroidota</taxon>
        <taxon>Bacteroidia</taxon>
        <taxon>Bacteroidales</taxon>
        <taxon>Bacteroidaceae</taxon>
        <taxon>Bacteroides</taxon>
    </lineage>
</organism>
<dbReference type="RefSeq" id="WP_022393165.1">
    <property type="nucleotide sequence ID" value="NZ_CABJDN010000012.1"/>
</dbReference>
<dbReference type="AlphaFoldDB" id="A0A412YBN3"/>
<evidence type="ECO:0000313" key="4">
    <source>
        <dbReference type="EMBL" id="RHE88109.1"/>
    </source>
</evidence>
<dbReference type="GO" id="GO:0030153">
    <property type="term" value="P:bacteriocin immunity"/>
    <property type="evidence" value="ECO:0007669"/>
    <property type="project" value="InterPro"/>
</dbReference>
<dbReference type="Pfam" id="PF06713">
    <property type="entry name" value="bPH_4"/>
    <property type="match status" value="1"/>
</dbReference>
<keyword evidence="1" id="KW-0812">Transmembrane</keyword>
<evidence type="ECO:0000256" key="1">
    <source>
        <dbReference type="SAM" id="Phobius"/>
    </source>
</evidence>
<evidence type="ECO:0000259" key="2">
    <source>
        <dbReference type="Pfam" id="PF06713"/>
    </source>
</evidence>
<keyword evidence="1" id="KW-0472">Membrane</keyword>
<feature type="transmembrane region" description="Helical" evidence="1">
    <location>
        <begin position="7"/>
        <end position="26"/>
    </location>
</feature>
<dbReference type="Proteomes" id="UP000283850">
    <property type="component" value="Unassembled WGS sequence"/>
</dbReference>
<sequence length="136" mass="15916">MNRIFHARIAAGQYLFLLITTAITIHEMWMKHAIMTILFMLLLIIAIERLIHTTYTLTTDDKLILFYGRFSRSKEILLKDIISVERASSMKIGRFAVMRYVLVKYGTKEKCAVLLPVKEDLFIKTLTNRLSEVKKY</sequence>
<proteinExistence type="predicted"/>
<dbReference type="EMBL" id="QRZF01000005">
    <property type="protein sequence ID" value="RGV54805.1"/>
    <property type="molecule type" value="Genomic_DNA"/>
</dbReference>
<accession>A0A412YBN3</accession>
<evidence type="ECO:0000313" key="3">
    <source>
        <dbReference type="EMBL" id="RGV54805.1"/>
    </source>
</evidence>
<gene>
    <name evidence="4" type="ORF">DW712_22210</name>
    <name evidence="3" type="ORF">DWW10_09900</name>
</gene>
<evidence type="ECO:0000313" key="6">
    <source>
        <dbReference type="Proteomes" id="UP000285650"/>
    </source>
</evidence>
<dbReference type="EMBL" id="QSKV01000020">
    <property type="protein sequence ID" value="RHE88109.1"/>
    <property type="molecule type" value="Genomic_DNA"/>
</dbReference>
<comment type="caution">
    <text evidence="3">The sequence shown here is derived from an EMBL/GenBank/DDBJ whole genome shotgun (WGS) entry which is preliminary data.</text>
</comment>
<keyword evidence="1" id="KW-1133">Transmembrane helix</keyword>
<dbReference type="InterPro" id="IPR009589">
    <property type="entry name" value="PH_YyaB-like"/>
</dbReference>
<evidence type="ECO:0000313" key="5">
    <source>
        <dbReference type="Proteomes" id="UP000283850"/>
    </source>
</evidence>
<feature type="domain" description="Uncharacterized protein YyaB-like PH" evidence="2">
    <location>
        <begin position="53"/>
        <end position="129"/>
    </location>
</feature>
<feature type="transmembrane region" description="Helical" evidence="1">
    <location>
        <begin position="32"/>
        <end position="51"/>
    </location>
</feature>
<name>A0A412YBN3_9BACE</name>
<dbReference type="Proteomes" id="UP000285650">
    <property type="component" value="Unassembled WGS sequence"/>
</dbReference>
<protein>
    <submittedName>
        <fullName evidence="3">ABC transporter</fullName>
    </submittedName>
</protein>